<dbReference type="EMBL" id="ADFV01165126">
    <property type="status" value="NOT_ANNOTATED_CDS"/>
    <property type="molecule type" value="Genomic_DNA"/>
</dbReference>
<dbReference type="eggNOG" id="KOG2469">
    <property type="taxonomic scope" value="Eukaryota"/>
</dbReference>
<evidence type="ECO:0000256" key="3">
    <source>
        <dbReference type="ARBA" id="ARBA00022801"/>
    </source>
</evidence>
<dbReference type="Pfam" id="PF05761">
    <property type="entry name" value="5_nucleotid"/>
    <property type="match status" value="1"/>
</dbReference>
<evidence type="ECO:0000256" key="6">
    <source>
        <dbReference type="ARBA" id="ARBA00069357"/>
    </source>
</evidence>
<dbReference type="Ensembl" id="ENSNLET00000016697.2">
    <property type="protein sequence ID" value="ENSNLEP00000015886.2"/>
    <property type="gene ID" value="ENSNLEG00000013080.2"/>
</dbReference>
<dbReference type="OMA" id="ICSNPYG"/>
<dbReference type="GeneTree" id="ENSGT00940000155676"/>
<dbReference type="Proteomes" id="UP000001073">
    <property type="component" value="Chromosome 3"/>
</dbReference>
<dbReference type="AlphaFoldDB" id="G1RRM2"/>
<evidence type="ECO:0000256" key="7">
    <source>
        <dbReference type="SAM" id="MobiDB-lite"/>
    </source>
</evidence>
<evidence type="ECO:0000256" key="2">
    <source>
        <dbReference type="ARBA" id="ARBA00022723"/>
    </source>
</evidence>
<keyword evidence="5" id="KW-0007">Acetylation</keyword>
<comment type="similarity">
    <text evidence="1">Belongs to the 5'(3')-deoxyribonucleotidase family.</text>
</comment>
<evidence type="ECO:0000256" key="5">
    <source>
        <dbReference type="ARBA" id="ARBA00022990"/>
    </source>
</evidence>
<evidence type="ECO:0000313" key="9">
    <source>
        <dbReference type="Proteomes" id="UP000001073"/>
    </source>
</evidence>
<evidence type="ECO:0000313" key="8">
    <source>
        <dbReference type="Ensembl" id="ENSNLEP00000015886.2"/>
    </source>
</evidence>
<dbReference type="EMBL" id="ADFV01165124">
    <property type="status" value="NOT_ANNOTATED_CDS"/>
    <property type="molecule type" value="Genomic_DNA"/>
</dbReference>
<dbReference type="InterPro" id="IPR008380">
    <property type="entry name" value="HAD-SF_hydro_IG_5-nucl"/>
</dbReference>
<keyword evidence="4" id="KW-0460">Magnesium</keyword>
<evidence type="ECO:0000256" key="4">
    <source>
        <dbReference type="ARBA" id="ARBA00022842"/>
    </source>
</evidence>
<accession>G1RRM2</accession>
<feature type="compositionally biased region" description="Basic and acidic residues" evidence="7">
    <location>
        <begin position="298"/>
        <end position="320"/>
    </location>
</feature>
<reference evidence="8" key="2">
    <citation type="submission" date="2025-08" db="UniProtKB">
        <authorList>
            <consortium name="Ensembl"/>
        </authorList>
    </citation>
    <scope>IDENTIFICATION</scope>
</reference>
<dbReference type="GO" id="GO:0046872">
    <property type="term" value="F:metal ion binding"/>
    <property type="evidence" value="ECO:0007669"/>
    <property type="project" value="UniProtKB-KW"/>
</dbReference>
<dbReference type="InterPro" id="IPR023214">
    <property type="entry name" value="HAD_sf"/>
</dbReference>
<dbReference type="HOGENOM" id="CLU_029966_0_0_1"/>
<name>G1RRM2_NOMLE</name>
<dbReference type="InterPro" id="IPR036412">
    <property type="entry name" value="HAD-like_sf"/>
</dbReference>
<dbReference type="FunFam" id="3.40.50.1000:FF:000086">
    <property type="entry name" value="LD24878p"/>
    <property type="match status" value="1"/>
</dbReference>
<dbReference type="GO" id="GO:0008253">
    <property type="term" value="F:5'-nucleotidase activity"/>
    <property type="evidence" value="ECO:0007669"/>
    <property type="project" value="TreeGrafter"/>
</dbReference>
<dbReference type="PANTHER" id="PTHR12103:SF38">
    <property type="entry name" value="5'-NUCLEOTIDASE DOMAIN-CONTAINING PROTEIN 1"/>
    <property type="match status" value="1"/>
</dbReference>
<dbReference type="PANTHER" id="PTHR12103">
    <property type="entry name" value="5'-NUCLEOTIDASE DOMAIN-CONTAINING"/>
    <property type="match status" value="1"/>
</dbReference>
<reference evidence="8" key="3">
    <citation type="submission" date="2025-09" db="UniProtKB">
        <authorList>
            <consortium name="Ensembl"/>
        </authorList>
    </citation>
    <scope>IDENTIFICATION</scope>
</reference>
<evidence type="ECO:0000256" key="1">
    <source>
        <dbReference type="ARBA" id="ARBA00009589"/>
    </source>
</evidence>
<dbReference type="SUPFAM" id="SSF56784">
    <property type="entry name" value="HAD-like"/>
    <property type="match status" value="1"/>
</dbReference>
<sequence length="411" mass="46968">HTLCRYNLPESARLIYNSFAQFLVKEKGYDKEFCKGLALDLEDGNFLKLANNGTVLRASHGTKMMTPEVLAEAYGKKEWKHFLSDTGMACRSGKYYFYDNYFDLPGALLCARVVDYLTKQNNGQKTFDFWKDIVAAIQHNYKMSAFKENCGIYFPEIKRDPGRYLHSCPESVKKWLRQLKNAGKILLLITSSHSDYCRLLCEYILGKLDQGFFKIYDCQTVFSENDEEQEVLPSLDKPGWYSQGNAVHLYELLKKMTGKPEPKVVYFGDSMHSDIFPARHYSNWETVLILEELRGDEGARSQRPEGSEPLEKKGKYEGPKAKPLNTSSKKWGSFFIDSVLGLENTEDSLVYTWSCKRISTYSTIAIPSIEAIAELPLDYKFTRFSSSNSKTAGYYPNPPLVLSSDETLISK</sequence>
<gene>
    <name evidence="8" type="primary">NT5DC1</name>
</gene>
<keyword evidence="9" id="KW-1185">Reference proteome</keyword>
<proteinExistence type="inferred from homology"/>
<dbReference type="EMBL" id="ADFV01165125">
    <property type="status" value="NOT_ANNOTATED_CDS"/>
    <property type="molecule type" value="Genomic_DNA"/>
</dbReference>
<dbReference type="FunCoup" id="G1RRM2">
    <property type="interactions" value="579"/>
</dbReference>
<feature type="region of interest" description="Disordered" evidence="7">
    <location>
        <begin position="298"/>
        <end position="324"/>
    </location>
</feature>
<dbReference type="InParanoid" id="G1RRM2"/>
<reference evidence="8 9" key="1">
    <citation type="submission" date="2012-10" db="EMBL/GenBank/DDBJ databases">
        <authorList>
            <consortium name="Gibbon Genome Sequencing Consortium"/>
        </authorList>
    </citation>
    <scope>NUCLEOTIDE SEQUENCE [LARGE SCALE GENOMIC DNA]</scope>
</reference>
<dbReference type="Gene3D" id="3.40.50.1000">
    <property type="entry name" value="HAD superfamily/HAD-like"/>
    <property type="match status" value="1"/>
</dbReference>
<organism evidence="8 9">
    <name type="scientific">Nomascus leucogenys</name>
    <name type="common">Northern white-cheeked gibbon</name>
    <name type="synonym">Hylobates leucogenys</name>
    <dbReference type="NCBI Taxonomy" id="61853"/>
    <lineage>
        <taxon>Eukaryota</taxon>
        <taxon>Metazoa</taxon>
        <taxon>Chordata</taxon>
        <taxon>Craniata</taxon>
        <taxon>Vertebrata</taxon>
        <taxon>Euteleostomi</taxon>
        <taxon>Mammalia</taxon>
        <taxon>Eutheria</taxon>
        <taxon>Euarchontoglires</taxon>
        <taxon>Primates</taxon>
        <taxon>Haplorrhini</taxon>
        <taxon>Catarrhini</taxon>
        <taxon>Hylobatidae</taxon>
        <taxon>Nomascus</taxon>
    </lineage>
</organism>
<protein>
    <recommendedName>
        <fullName evidence="6">5'-nucleotidase domain-containing protein 1</fullName>
    </recommendedName>
</protein>
<keyword evidence="2" id="KW-0479">Metal-binding</keyword>
<keyword evidence="3" id="KW-0378">Hydrolase</keyword>